<dbReference type="Pfam" id="PF14580">
    <property type="entry name" value="LRR_9"/>
    <property type="match status" value="1"/>
</dbReference>
<dbReference type="SMART" id="SM00369">
    <property type="entry name" value="LRR_TYP"/>
    <property type="match status" value="4"/>
</dbReference>
<dbReference type="PANTHER" id="PTHR45973">
    <property type="entry name" value="PROTEIN PHOSPHATASE 1 REGULATORY SUBUNIT SDS22-RELATED"/>
    <property type="match status" value="1"/>
</dbReference>
<evidence type="ECO:0000313" key="6">
    <source>
        <dbReference type="Proteomes" id="UP000261640"/>
    </source>
</evidence>
<reference evidence="5" key="2">
    <citation type="submission" date="2025-09" db="UniProtKB">
        <authorList>
            <consortium name="Ensembl"/>
        </authorList>
    </citation>
    <scope>IDENTIFICATION</scope>
</reference>
<dbReference type="InterPro" id="IPR032675">
    <property type="entry name" value="LRR_dom_sf"/>
</dbReference>
<evidence type="ECO:0000256" key="4">
    <source>
        <dbReference type="SAM" id="MobiDB-lite"/>
    </source>
</evidence>
<dbReference type="Proteomes" id="UP000261640">
    <property type="component" value="Unplaced"/>
</dbReference>
<reference evidence="5" key="1">
    <citation type="submission" date="2025-08" db="UniProtKB">
        <authorList>
            <consortium name="Ensembl"/>
        </authorList>
    </citation>
    <scope>IDENTIFICATION</scope>
</reference>
<evidence type="ECO:0008006" key="7">
    <source>
        <dbReference type="Google" id="ProtNLM"/>
    </source>
</evidence>
<dbReference type="InterPro" id="IPR003591">
    <property type="entry name" value="Leu-rich_rpt_typical-subtyp"/>
</dbReference>
<dbReference type="PANTHER" id="PTHR45973:SF36">
    <property type="entry name" value="CENTRIOLIN"/>
    <property type="match status" value="1"/>
</dbReference>
<dbReference type="InterPro" id="IPR050576">
    <property type="entry name" value="Cilia_flagella_integrity"/>
</dbReference>
<evidence type="ECO:0000256" key="3">
    <source>
        <dbReference type="SAM" id="Coils"/>
    </source>
</evidence>
<dbReference type="SMART" id="SM00365">
    <property type="entry name" value="LRR_SD22"/>
    <property type="match status" value="4"/>
</dbReference>
<protein>
    <recommendedName>
        <fullName evidence="7">Centriolin</fullName>
    </recommendedName>
</protein>
<keyword evidence="2" id="KW-0677">Repeat</keyword>
<dbReference type="AlphaFoldDB" id="A0A7N9AVS6"/>
<dbReference type="SUPFAM" id="SSF52075">
    <property type="entry name" value="Outer arm dynein light chain 1"/>
    <property type="match status" value="1"/>
</dbReference>
<keyword evidence="6" id="KW-1185">Reference proteome</keyword>
<feature type="region of interest" description="Disordered" evidence="4">
    <location>
        <begin position="293"/>
        <end position="328"/>
    </location>
</feature>
<feature type="coiled-coil region" evidence="3">
    <location>
        <begin position="177"/>
        <end position="211"/>
    </location>
</feature>
<proteinExistence type="predicted"/>
<feature type="compositionally biased region" description="Polar residues" evidence="4">
    <location>
        <begin position="296"/>
        <end position="309"/>
    </location>
</feature>
<dbReference type="PROSITE" id="PS51450">
    <property type="entry name" value="LRR"/>
    <property type="match status" value="4"/>
</dbReference>
<dbReference type="Ensembl" id="ENSMAMT00000037409.1">
    <property type="protein sequence ID" value="ENSMAMP00000047923.1"/>
    <property type="gene ID" value="ENSMAMG00000024519.1"/>
</dbReference>
<dbReference type="Gene3D" id="3.80.10.10">
    <property type="entry name" value="Ribonuclease Inhibitor"/>
    <property type="match status" value="1"/>
</dbReference>
<name>A0A7N9AVS6_9TELE</name>
<dbReference type="GeneTree" id="ENSGT00940000155434"/>
<evidence type="ECO:0000256" key="1">
    <source>
        <dbReference type="ARBA" id="ARBA00022614"/>
    </source>
</evidence>
<evidence type="ECO:0000256" key="2">
    <source>
        <dbReference type="ARBA" id="ARBA00022737"/>
    </source>
</evidence>
<accession>A0A7N9AVS6</accession>
<dbReference type="InParanoid" id="A0A7N9AVS6"/>
<organism evidence="5 6">
    <name type="scientific">Mastacembelus armatus</name>
    <name type="common">zig-zag eel</name>
    <dbReference type="NCBI Taxonomy" id="205130"/>
    <lineage>
        <taxon>Eukaryota</taxon>
        <taxon>Metazoa</taxon>
        <taxon>Chordata</taxon>
        <taxon>Craniata</taxon>
        <taxon>Vertebrata</taxon>
        <taxon>Euteleostomi</taxon>
        <taxon>Actinopterygii</taxon>
        <taxon>Neopterygii</taxon>
        <taxon>Teleostei</taxon>
        <taxon>Neoteleostei</taxon>
        <taxon>Acanthomorphata</taxon>
        <taxon>Anabantaria</taxon>
        <taxon>Synbranchiformes</taxon>
        <taxon>Mastacembelidae</taxon>
        <taxon>Mastacembelus</taxon>
    </lineage>
</organism>
<dbReference type="InterPro" id="IPR001611">
    <property type="entry name" value="Leu-rich_rpt"/>
</dbReference>
<keyword evidence="3" id="KW-0175">Coiled coil</keyword>
<feature type="compositionally biased region" description="Basic and acidic residues" evidence="4">
    <location>
        <begin position="315"/>
        <end position="328"/>
    </location>
</feature>
<evidence type="ECO:0000313" key="5">
    <source>
        <dbReference type="Ensembl" id="ENSMAMP00000047923.1"/>
    </source>
</evidence>
<keyword evidence="1" id="KW-0433">Leucine-rich repeat</keyword>
<sequence>QSLALVHSLNLSSSTGDKCIKFIENLHGCQRLQVLNLNHNMIQRMERLNALTQLRELQLAHNSIQRIEGLELLSNLQRLNLSYNRIDHVPVWLGKKLQSLQTLHLQHNLITSLYEVSRLRSLSSLSDLSVSGNPASSLPHSRLFLLYHLRTLDRLDNLQVTQEERGHAHQRFNAEELERLQREVDSSQSELSRLQREQQAAVTRLHQQEETNRTLTAQTQTQHHTHTLLEQQLHTKSQLKTRAELTRAFHRLYELEQELTFYKIDTKLSPLPPCSEADTDSVAESPYIGKARHIRNTITSTSRNQTQDLDSSHPLLEDCRTQPSTGKD</sequence>